<evidence type="ECO:0000256" key="7">
    <source>
        <dbReference type="RuleBase" id="RU363032"/>
    </source>
</evidence>
<feature type="transmembrane region" description="Helical" evidence="7">
    <location>
        <begin position="7"/>
        <end position="33"/>
    </location>
</feature>
<evidence type="ECO:0000256" key="6">
    <source>
        <dbReference type="ARBA" id="ARBA00023136"/>
    </source>
</evidence>
<dbReference type="OrthoDB" id="42781at2"/>
<comment type="subcellular location">
    <subcellularLocation>
        <location evidence="1 7">Cell membrane</location>
        <topology evidence="1 7">Multi-pass membrane protein</topology>
    </subcellularLocation>
</comment>
<dbReference type="GO" id="GO:0005886">
    <property type="term" value="C:plasma membrane"/>
    <property type="evidence" value="ECO:0007669"/>
    <property type="project" value="UniProtKB-SubCell"/>
</dbReference>
<evidence type="ECO:0000256" key="3">
    <source>
        <dbReference type="ARBA" id="ARBA00022475"/>
    </source>
</evidence>
<organism evidence="9 10">
    <name type="scientific">Anaerobacterium chartisolvens</name>
    <dbReference type="NCBI Taxonomy" id="1297424"/>
    <lineage>
        <taxon>Bacteria</taxon>
        <taxon>Bacillati</taxon>
        <taxon>Bacillota</taxon>
        <taxon>Clostridia</taxon>
        <taxon>Eubacteriales</taxon>
        <taxon>Oscillospiraceae</taxon>
        <taxon>Anaerobacterium</taxon>
    </lineage>
</organism>
<proteinExistence type="inferred from homology"/>
<evidence type="ECO:0000256" key="5">
    <source>
        <dbReference type="ARBA" id="ARBA00022989"/>
    </source>
</evidence>
<keyword evidence="5 7" id="KW-1133">Transmembrane helix</keyword>
<dbReference type="InterPro" id="IPR000515">
    <property type="entry name" value="MetI-like"/>
</dbReference>
<dbReference type="SUPFAM" id="SSF161098">
    <property type="entry name" value="MetI-like"/>
    <property type="match status" value="1"/>
</dbReference>
<evidence type="ECO:0000313" key="10">
    <source>
        <dbReference type="Proteomes" id="UP000253034"/>
    </source>
</evidence>
<feature type="transmembrane region" description="Helical" evidence="7">
    <location>
        <begin position="70"/>
        <end position="91"/>
    </location>
</feature>
<dbReference type="Pfam" id="PF00528">
    <property type="entry name" value="BPD_transp_1"/>
    <property type="match status" value="1"/>
</dbReference>
<keyword evidence="10" id="KW-1185">Reference proteome</keyword>
<feature type="transmembrane region" description="Helical" evidence="7">
    <location>
        <begin position="206"/>
        <end position="226"/>
    </location>
</feature>
<comment type="caution">
    <text evidence="9">The sequence shown here is derived from an EMBL/GenBank/DDBJ whole genome shotgun (WGS) entry which is preliminary data.</text>
</comment>
<evidence type="ECO:0000313" key="9">
    <source>
        <dbReference type="EMBL" id="RCX12992.1"/>
    </source>
</evidence>
<dbReference type="Proteomes" id="UP000253034">
    <property type="component" value="Unassembled WGS sequence"/>
</dbReference>
<evidence type="ECO:0000256" key="4">
    <source>
        <dbReference type="ARBA" id="ARBA00022692"/>
    </source>
</evidence>
<dbReference type="Gene3D" id="1.10.3720.10">
    <property type="entry name" value="MetI-like"/>
    <property type="match status" value="1"/>
</dbReference>
<feature type="transmembrane region" description="Helical" evidence="7">
    <location>
        <begin position="262"/>
        <end position="282"/>
    </location>
</feature>
<evidence type="ECO:0000256" key="2">
    <source>
        <dbReference type="ARBA" id="ARBA00022448"/>
    </source>
</evidence>
<sequence length="289" mass="31893">MGKTKLYTYYMIVPGLILYLLFYMFPTISGIYFSFTDWRPENEIIKFTGIENLRYIFTDSLLVSALKNTFIFAVITILGKNILGLLLATGLNVKIKSRNILRTIYYIPAVLSTVVIGVLFSAILTPEGVFNTFLNSIGMGFAALDWLADLDLVIYTVSFVAVWQMVGYHMTIFLSGYQSIPTELYEAATIDGAGSISKFINISLPMLVPAINVSLLMSMISGLNAFSNVYTLTGGGPADASQVIGTVVFKKFGEGSWGLGTALNFLQCFLVALICIPLLFYLRKKEVDV</sequence>
<evidence type="ECO:0000256" key="1">
    <source>
        <dbReference type="ARBA" id="ARBA00004651"/>
    </source>
</evidence>
<dbReference type="GO" id="GO:0055085">
    <property type="term" value="P:transmembrane transport"/>
    <property type="evidence" value="ECO:0007669"/>
    <property type="project" value="InterPro"/>
</dbReference>
<name>A0A369AUD3_9FIRM</name>
<feature type="domain" description="ABC transmembrane type-1" evidence="8">
    <location>
        <begin position="66"/>
        <end position="278"/>
    </location>
</feature>
<feature type="transmembrane region" description="Helical" evidence="7">
    <location>
        <begin position="152"/>
        <end position="174"/>
    </location>
</feature>
<keyword evidence="3" id="KW-1003">Cell membrane</keyword>
<protein>
    <submittedName>
        <fullName evidence="9">Raffinose/stachyose/melibiose transport system permease protein</fullName>
    </submittedName>
</protein>
<feature type="transmembrane region" description="Helical" evidence="7">
    <location>
        <begin position="103"/>
        <end position="124"/>
    </location>
</feature>
<dbReference type="AlphaFoldDB" id="A0A369AUD3"/>
<reference evidence="9 10" key="1">
    <citation type="submission" date="2018-07" db="EMBL/GenBank/DDBJ databases">
        <title>Genomic Encyclopedia of Type Strains, Phase IV (KMG-IV): sequencing the most valuable type-strain genomes for metagenomic binning, comparative biology and taxonomic classification.</title>
        <authorList>
            <person name="Goeker M."/>
        </authorList>
    </citation>
    <scope>NUCLEOTIDE SEQUENCE [LARGE SCALE GENOMIC DNA]</scope>
    <source>
        <strain evidence="9 10">DSM 27016</strain>
    </source>
</reference>
<keyword evidence="6 7" id="KW-0472">Membrane</keyword>
<dbReference type="EMBL" id="QPJT01000019">
    <property type="protein sequence ID" value="RCX12992.1"/>
    <property type="molecule type" value="Genomic_DNA"/>
</dbReference>
<keyword evidence="2 7" id="KW-0813">Transport</keyword>
<accession>A0A369AUD3</accession>
<dbReference type="InterPro" id="IPR051393">
    <property type="entry name" value="ABC_transporter_permease"/>
</dbReference>
<comment type="similarity">
    <text evidence="7">Belongs to the binding-protein-dependent transport system permease family.</text>
</comment>
<evidence type="ECO:0000259" key="8">
    <source>
        <dbReference type="PROSITE" id="PS50928"/>
    </source>
</evidence>
<dbReference type="PANTHER" id="PTHR30193:SF37">
    <property type="entry name" value="INNER MEMBRANE ABC TRANSPORTER PERMEASE PROTEIN YCJO"/>
    <property type="match status" value="1"/>
</dbReference>
<dbReference type="InterPro" id="IPR035906">
    <property type="entry name" value="MetI-like_sf"/>
</dbReference>
<dbReference type="PANTHER" id="PTHR30193">
    <property type="entry name" value="ABC TRANSPORTER PERMEASE PROTEIN"/>
    <property type="match status" value="1"/>
</dbReference>
<dbReference type="RefSeq" id="WP_114298742.1">
    <property type="nucleotide sequence ID" value="NZ_QPJT01000019.1"/>
</dbReference>
<dbReference type="PROSITE" id="PS50928">
    <property type="entry name" value="ABC_TM1"/>
    <property type="match status" value="1"/>
</dbReference>
<gene>
    <name evidence="9" type="ORF">DFR58_11949</name>
</gene>
<keyword evidence="4 7" id="KW-0812">Transmembrane</keyword>
<dbReference type="CDD" id="cd06261">
    <property type="entry name" value="TM_PBP2"/>
    <property type="match status" value="1"/>
</dbReference>